<proteinExistence type="predicted"/>
<evidence type="ECO:0000256" key="1">
    <source>
        <dbReference type="SAM" id="Phobius"/>
    </source>
</evidence>
<keyword evidence="1" id="KW-1133">Transmembrane helix</keyword>
<dbReference type="RefSeq" id="WP_133495543.1">
    <property type="nucleotide sequence ID" value="NZ_BMLU01000005.1"/>
</dbReference>
<protein>
    <submittedName>
        <fullName evidence="2">Uncharacterized protein</fullName>
    </submittedName>
</protein>
<evidence type="ECO:0000313" key="3">
    <source>
        <dbReference type="Proteomes" id="UP000295493"/>
    </source>
</evidence>
<feature type="transmembrane region" description="Helical" evidence="1">
    <location>
        <begin position="6"/>
        <end position="25"/>
    </location>
</feature>
<accession>A0A4R6FN29</accession>
<name>A0A4R6FN29_9SPHN</name>
<reference evidence="2 3" key="1">
    <citation type="submission" date="2019-03" db="EMBL/GenBank/DDBJ databases">
        <title>Genomic Encyclopedia of Type Strains, Phase IV (KMG-IV): sequencing the most valuable type-strain genomes for metagenomic binning, comparative biology and taxonomic classification.</title>
        <authorList>
            <person name="Goeker M."/>
        </authorList>
    </citation>
    <scope>NUCLEOTIDE SEQUENCE [LARGE SCALE GENOMIC DNA]</scope>
    <source>
        <strain evidence="2 3">DSM 25059</strain>
    </source>
</reference>
<comment type="caution">
    <text evidence="2">The sequence shown here is derived from an EMBL/GenBank/DDBJ whole genome shotgun (WGS) entry which is preliminary data.</text>
</comment>
<dbReference type="Proteomes" id="UP000295493">
    <property type="component" value="Unassembled WGS sequence"/>
</dbReference>
<evidence type="ECO:0000313" key="2">
    <source>
        <dbReference type="EMBL" id="TDN83009.1"/>
    </source>
</evidence>
<keyword evidence="3" id="KW-1185">Reference proteome</keyword>
<keyword evidence="1" id="KW-0812">Transmembrane</keyword>
<dbReference type="EMBL" id="SNWD01000005">
    <property type="protein sequence ID" value="TDN83009.1"/>
    <property type="molecule type" value="Genomic_DNA"/>
</dbReference>
<sequence>MDPLNIIALIGAGMINGAVIGLEIGRKLRNAPVCRYCLGSGMAPARFIGTASGRAKVITTDCPHCRGVR</sequence>
<gene>
    <name evidence="2" type="ORF">EV664_105207</name>
</gene>
<organism evidence="2 3">
    <name type="scientific">Stakelama pacifica</name>
    <dbReference type="NCBI Taxonomy" id="517720"/>
    <lineage>
        <taxon>Bacteria</taxon>
        <taxon>Pseudomonadati</taxon>
        <taxon>Pseudomonadota</taxon>
        <taxon>Alphaproteobacteria</taxon>
        <taxon>Sphingomonadales</taxon>
        <taxon>Sphingomonadaceae</taxon>
        <taxon>Stakelama</taxon>
    </lineage>
</organism>
<keyword evidence="1" id="KW-0472">Membrane</keyword>
<dbReference type="AlphaFoldDB" id="A0A4R6FN29"/>